<feature type="transmembrane region" description="Helical" evidence="1">
    <location>
        <begin position="63"/>
        <end position="83"/>
    </location>
</feature>
<dbReference type="Proteomes" id="UP000675431">
    <property type="component" value="Unassembled WGS sequence"/>
</dbReference>
<dbReference type="Pfam" id="PF06961">
    <property type="entry name" value="DUF1294"/>
    <property type="match status" value="1"/>
</dbReference>
<sequence length="84" mass="9649">MYLLTSWLVMINIIGFAVMGWDKRKARRQQYRIPESRIWAIALSGGALGAWAGMNVFRHKTKHIQFAFGLPLITLVWAAVFLWG</sequence>
<keyword evidence="1" id="KW-0472">Membrane</keyword>
<comment type="caution">
    <text evidence="2">The sequence shown here is derived from an EMBL/GenBank/DDBJ whole genome shotgun (WGS) entry which is preliminary data.</text>
</comment>
<keyword evidence="1" id="KW-1133">Transmembrane helix</keyword>
<dbReference type="InterPro" id="IPR010718">
    <property type="entry name" value="DUF1294"/>
</dbReference>
<accession>A0A941CW42</accession>
<name>A0A941CW42_9BACI</name>
<dbReference type="AlphaFoldDB" id="A0A941CW42"/>
<evidence type="ECO:0000313" key="3">
    <source>
        <dbReference type="Proteomes" id="UP000675431"/>
    </source>
</evidence>
<feature type="transmembrane region" description="Helical" evidence="1">
    <location>
        <begin position="6"/>
        <end position="22"/>
    </location>
</feature>
<organism evidence="2 3">
    <name type="scientific">Allobacillus saliphilus</name>
    <dbReference type="NCBI Taxonomy" id="2912308"/>
    <lineage>
        <taxon>Bacteria</taxon>
        <taxon>Bacillati</taxon>
        <taxon>Bacillota</taxon>
        <taxon>Bacilli</taxon>
        <taxon>Bacillales</taxon>
        <taxon>Bacillaceae</taxon>
        <taxon>Allobacillus</taxon>
    </lineage>
</organism>
<gene>
    <name evidence="2" type="ORF">KC820_08745</name>
</gene>
<protein>
    <submittedName>
        <fullName evidence="2">DUF1294 domain-containing protein</fullName>
    </submittedName>
</protein>
<keyword evidence="3" id="KW-1185">Reference proteome</keyword>
<evidence type="ECO:0000256" key="1">
    <source>
        <dbReference type="SAM" id="Phobius"/>
    </source>
</evidence>
<dbReference type="EMBL" id="JAGSIE010000025">
    <property type="protein sequence ID" value="MBR7554241.1"/>
    <property type="molecule type" value="Genomic_DNA"/>
</dbReference>
<evidence type="ECO:0000313" key="2">
    <source>
        <dbReference type="EMBL" id="MBR7554241.1"/>
    </source>
</evidence>
<proteinExistence type="predicted"/>
<dbReference type="RefSeq" id="WP_212370314.1">
    <property type="nucleotide sequence ID" value="NZ_JAGSIE010000025.1"/>
</dbReference>
<keyword evidence="1" id="KW-0812">Transmembrane</keyword>
<reference evidence="2 3" key="1">
    <citation type="submission" date="2021-04" db="EMBL/GenBank/DDBJ databases">
        <title>Allobacillus sp. nov. SKP8-2 isolated from shrimp paste.</title>
        <authorList>
            <person name="Tanasupawat S."/>
            <person name="Yiamsombat S."/>
            <person name="Kanchanasin P."/>
            <person name="Kuncharoen N."/>
        </authorList>
    </citation>
    <scope>NUCLEOTIDE SEQUENCE [LARGE SCALE GENOMIC DNA]</scope>
    <source>
        <strain evidence="2 3">SKP8-2</strain>
    </source>
</reference>